<feature type="transmembrane region" description="Helical" evidence="6">
    <location>
        <begin position="179"/>
        <end position="199"/>
    </location>
</feature>
<dbReference type="OrthoDB" id="9770347at2"/>
<feature type="transmembrane region" description="Helical" evidence="6">
    <location>
        <begin position="391"/>
        <end position="410"/>
    </location>
</feature>
<name>A0A2W7PZM5_9BACT</name>
<evidence type="ECO:0000313" key="8">
    <source>
        <dbReference type="Proteomes" id="UP000249239"/>
    </source>
</evidence>
<dbReference type="GO" id="GO:0005886">
    <property type="term" value="C:plasma membrane"/>
    <property type="evidence" value="ECO:0007669"/>
    <property type="project" value="UniProtKB-SubCell"/>
</dbReference>
<feature type="transmembrane region" description="Helical" evidence="6">
    <location>
        <begin position="121"/>
        <end position="140"/>
    </location>
</feature>
<gene>
    <name evidence="7" type="ORF">LX69_02319</name>
</gene>
<evidence type="ECO:0000256" key="1">
    <source>
        <dbReference type="ARBA" id="ARBA00004651"/>
    </source>
</evidence>
<evidence type="ECO:0000256" key="6">
    <source>
        <dbReference type="SAM" id="Phobius"/>
    </source>
</evidence>
<dbReference type="EMBL" id="QKZK01000018">
    <property type="protein sequence ID" value="PZX14989.1"/>
    <property type="molecule type" value="Genomic_DNA"/>
</dbReference>
<keyword evidence="2" id="KW-1003">Cell membrane</keyword>
<feature type="transmembrane region" description="Helical" evidence="6">
    <location>
        <begin position="297"/>
        <end position="315"/>
    </location>
</feature>
<feature type="transmembrane region" description="Helical" evidence="6">
    <location>
        <begin position="422"/>
        <end position="443"/>
    </location>
</feature>
<sequence length="483" mass="55975">MLAKNDNPSQLGSSLFWYALSSFIPLLIGLLKTSIFTRIFTPLEYGSYTIVLTSMTLFSLFLFSWLSNLLWRYYHHYKSQKELNNFFSSVIAVYLINLSIYIGGCLIWIRMTDNPELKGLIMLFLVQNALNYIITFILVIDRIENRSIYFSIITLTRNILSFGLLFGLVFGLSMRIESLIVSLILIDIPLAFILFIPFIRNYRVSITQIRVADLKNMMGFIPVTIITNVGMLILAQSDRYIINYYYGLGDVGLYNQAYSIGIMGMGALTGVFFNSINPQMVDILTNHKKKINKYFQHNYFVFTTLLLPISVYITIYAKPLAQIMLGEEFRNAWDVIPVISWSSFIFGMVTFHENKYKFNNQNIKVILLYVVAIVFNIILTVLWVKLWGYKAAAYATLLSYLLLFLLFHINQFNVFSHIYSKYRILFAVLITQIIIHYTVGSWYNPQSSIAYSAVEAVIFTFIYIVFAMRYKSELFGNNHAKRE</sequence>
<organism evidence="7 8">
    <name type="scientific">Breznakibacter xylanolyticus</name>
    <dbReference type="NCBI Taxonomy" id="990"/>
    <lineage>
        <taxon>Bacteria</taxon>
        <taxon>Pseudomonadati</taxon>
        <taxon>Bacteroidota</taxon>
        <taxon>Bacteroidia</taxon>
        <taxon>Marinilabiliales</taxon>
        <taxon>Marinilabiliaceae</taxon>
        <taxon>Breznakibacter</taxon>
    </lineage>
</organism>
<feature type="transmembrane region" description="Helical" evidence="6">
    <location>
        <begin position="365"/>
        <end position="385"/>
    </location>
</feature>
<comment type="subcellular location">
    <subcellularLocation>
        <location evidence="1">Cell membrane</location>
        <topology evidence="1">Multi-pass membrane protein</topology>
    </subcellularLocation>
</comment>
<dbReference type="AlphaFoldDB" id="A0A2W7PZM5"/>
<evidence type="ECO:0000256" key="3">
    <source>
        <dbReference type="ARBA" id="ARBA00022692"/>
    </source>
</evidence>
<proteinExistence type="predicted"/>
<evidence type="ECO:0000256" key="2">
    <source>
        <dbReference type="ARBA" id="ARBA00022475"/>
    </source>
</evidence>
<evidence type="ECO:0000256" key="5">
    <source>
        <dbReference type="ARBA" id="ARBA00023136"/>
    </source>
</evidence>
<dbReference type="PANTHER" id="PTHR30250">
    <property type="entry name" value="PST FAMILY PREDICTED COLANIC ACID TRANSPORTER"/>
    <property type="match status" value="1"/>
</dbReference>
<dbReference type="Pfam" id="PF13440">
    <property type="entry name" value="Polysacc_synt_3"/>
    <property type="match status" value="1"/>
</dbReference>
<feature type="transmembrane region" description="Helical" evidence="6">
    <location>
        <begin position="219"/>
        <end position="237"/>
    </location>
</feature>
<feature type="transmembrane region" description="Helical" evidence="6">
    <location>
        <begin position="449"/>
        <end position="468"/>
    </location>
</feature>
<dbReference type="Proteomes" id="UP000249239">
    <property type="component" value="Unassembled WGS sequence"/>
</dbReference>
<feature type="transmembrane region" description="Helical" evidence="6">
    <location>
        <begin position="15"/>
        <end position="36"/>
    </location>
</feature>
<protein>
    <submittedName>
        <fullName evidence="7">O-antigen/teichoic acid export membrane protein</fullName>
    </submittedName>
</protein>
<reference evidence="7 8" key="1">
    <citation type="submission" date="2018-06" db="EMBL/GenBank/DDBJ databases">
        <title>Genomic Encyclopedia of Archaeal and Bacterial Type Strains, Phase II (KMG-II): from individual species to whole genera.</title>
        <authorList>
            <person name="Goeker M."/>
        </authorList>
    </citation>
    <scope>NUCLEOTIDE SEQUENCE [LARGE SCALE GENOMIC DNA]</scope>
    <source>
        <strain evidence="7 8">DSM 6779</strain>
    </source>
</reference>
<accession>A0A2W7PZM5</accession>
<feature type="transmembrane region" description="Helical" evidence="6">
    <location>
        <begin position="48"/>
        <end position="71"/>
    </location>
</feature>
<feature type="transmembrane region" description="Helical" evidence="6">
    <location>
        <begin position="147"/>
        <end position="173"/>
    </location>
</feature>
<dbReference type="PANTHER" id="PTHR30250:SF11">
    <property type="entry name" value="O-ANTIGEN TRANSPORTER-RELATED"/>
    <property type="match status" value="1"/>
</dbReference>
<feature type="transmembrane region" description="Helical" evidence="6">
    <location>
        <begin position="335"/>
        <end position="353"/>
    </location>
</feature>
<evidence type="ECO:0000256" key="4">
    <source>
        <dbReference type="ARBA" id="ARBA00022989"/>
    </source>
</evidence>
<keyword evidence="5 6" id="KW-0472">Membrane</keyword>
<feature type="transmembrane region" description="Helical" evidence="6">
    <location>
        <begin position="83"/>
        <end position="109"/>
    </location>
</feature>
<feature type="transmembrane region" description="Helical" evidence="6">
    <location>
        <begin position="257"/>
        <end position="276"/>
    </location>
</feature>
<keyword evidence="4 6" id="KW-1133">Transmembrane helix</keyword>
<comment type="caution">
    <text evidence="7">The sequence shown here is derived from an EMBL/GenBank/DDBJ whole genome shotgun (WGS) entry which is preliminary data.</text>
</comment>
<keyword evidence="8" id="KW-1185">Reference proteome</keyword>
<evidence type="ECO:0000313" key="7">
    <source>
        <dbReference type="EMBL" id="PZX14989.1"/>
    </source>
</evidence>
<keyword evidence="3 6" id="KW-0812">Transmembrane</keyword>
<dbReference type="RefSeq" id="WP_111446175.1">
    <property type="nucleotide sequence ID" value="NZ_QKZK01000018.1"/>
</dbReference>
<dbReference type="InterPro" id="IPR050833">
    <property type="entry name" value="Poly_Biosynth_Transport"/>
</dbReference>